<sequence length="50" mass="5598">MQLTNHSARKHMVQKLRDSACYPTDIMQISGQTGSSDGHKGGNCVRLIYY</sequence>
<name>A0A9D4LBS7_DREPO</name>
<comment type="caution">
    <text evidence="1">The sequence shown here is derived from an EMBL/GenBank/DDBJ whole genome shotgun (WGS) entry which is preliminary data.</text>
</comment>
<protein>
    <submittedName>
        <fullName evidence="1">Uncharacterized protein</fullName>
    </submittedName>
</protein>
<dbReference type="Proteomes" id="UP000828390">
    <property type="component" value="Unassembled WGS sequence"/>
</dbReference>
<reference evidence="1" key="2">
    <citation type="submission" date="2020-11" db="EMBL/GenBank/DDBJ databases">
        <authorList>
            <person name="McCartney M.A."/>
            <person name="Auch B."/>
            <person name="Kono T."/>
            <person name="Mallez S."/>
            <person name="Becker A."/>
            <person name="Gohl D.M."/>
            <person name="Silverstein K.A.T."/>
            <person name="Koren S."/>
            <person name="Bechman K.B."/>
            <person name="Herman A."/>
            <person name="Abrahante J.E."/>
            <person name="Garbe J."/>
        </authorList>
    </citation>
    <scope>NUCLEOTIDE SEQUENCE</scope>
    <source>
        <strain evidence="1">Duluth1</strain>
        <tissue evidence="1">Whole animal</tissue>
    </source>
</reference>
<evidence type="ECO:0000313" key="1">
    <source>
        <dbReference type="EMBL" id="KAH3855190.1"/>
    </source>
</evidence>
<accession>A0A9D4LBS7</accession>
<keyword evidence="2" id="KW-1185">Reference proteome</keyword>
<organism evidence="1 2">
    <name type="scientific">Dreissena polymorpha</name>
    <name type="common">Zebra mussel</name>
    <name type="synonym">Mytilus polymorpha</name>
    <dbReference type="NCBI Taxonomy" id="45954"/>
    <lineage>
        <taxon>Eukaryota</taxon>
        <taxon>Metazoa</taxon>
        <taxon>Spiralia</taxon>
        <taxon>Lophotrochozoa</taxon>
        <taxon>Mollusca</taxon>
        <taxon>Bivalvia</taxon>
        <taxon>Autobranchia</taxon>
        <taxon>Heteroconchia</taxon>
        <taxon>Euheterodonta</taxon>
        <taxon>Imparidentia</taxon>
        <taxon>Neoheterodontei</taxon>
        <taxon>Myida</taxon>
        <taxon>Dreissenoidea</taxon>
        <taxon>Dreissenidae</taxon>
        <taxon>Dreissena</taxon>
    </lineage>
</organism>
<reference evidence="1" key="1">
    <citation type="journal article" date="2019" name="bioRxiv">
        <title>The Genome of the Zebra Mussel, Dreissena polymorpha: A Resource for Invasive Species Research.</title>
        <authorList>
            <person name="McCartney M.A."/>
            <person name="Auch B."/>
            <person name="Kono T."/>
            <person name="Mallez S."/>
            <person name="Zhang Y."/>
            <person name="Obille A."/>
            <person name="Becker A."/>
            <person name="Abrahante J.E."/>
            <person name="Garbe J."/>
            <person name="Badalamenti J.P."/>
            <person name="Herman A."/>
            <person name="Mangelson H."/>
            <person name="Liachko I."/>
            <person name="Sullivan S."/>
            <person name="Sone E.D."/>
            <person name="Koren S."/>
            <person name="Silverstein K.A.T."/>
            <person name="Beckman K.B."/>
            <person name="Gohl D.M."/>
        </authorList>
    </citation>
    <scope>NUCLEOTIDE SEQUENCE</scope>
    <source>
        <strain evidence="1">Duluth1</strain>
        <tissue evidence="1">Whole animal</tissue>
    </source>
</reference>
<proteinExistence type="predicted"/>
<dbReference type="AlphaFoldDB" id="A0A9D4LBS7"/>
<gene>
    <name evidence="1" type="ORF">DPMN_097754</name>
</gene>
<dbReference type="EMBL" id="JAIWYP010000003">
    <property type="protein sequence ID" value="KAH3855190.1"/>
    <property type="molecule type" value="Genomic_DNA"/>
</dbReference>
<evidence type="ECO:0000313" key="2">
    <source>
        <dbReference type="Proteomes" id="UP000828390"/>
    </source>
</evidence>